<proteinExistence type="predicted"/>
<dbReference type="InterPro" id="IPR018551">
    <property type="entry name" value="DUF2007"/>
</dbReference>
<name>A0A0F9FNZ6_9ZZZZ</name>
<comment type="caution">
    <text evidence="2">The sequence shown here is derived from an EMBL/GenBank/DDBJ whole genome shotgun (WGS) entry which is preliminary data.</text>
</comment>
<evidence type="ECO:0000313" key="2">
    <source>
        <dbReference type="EMBL" id="KKL88189.1"/>
    </source>
</evidence>
<gene>
    <name evidence="2" type="ORF">LCGC14_1927200</name>
</gene>
<dbReference type="AlphaFoldDB" id="A0A0F9FNZ6"/>
<organism evidence="2">
    <name type="scientific">marine sediment metagenome</name>
    <dbReference type="NCBI Taxonomy" id="412755"/>
    <lineage>
        <taxon>unclassified sequences</taxon>
        <taxon>metagenomes</taxon>
        <taxon>ecological metagenomes</taxon>
    </lineage>
</organism>
<evidence type="ECO:0000259" key="1">
    <source>
        <dbReference type="Pfam" id="PF09413"/>
    </source>
</evidence>
<sequence>MVANKSDRLVKIAVARDEFEANVWKDALEQEGITPYIKNLDPLTPLGVAPTLPSSLEVYVLAPDEKRARWVLGELKPSG</sequence>
<dbReference type="EMBL" id="LAZR01020637">
    <property type="protein sequence ID" value="KKL88189.1"/>
    <property type="molecule type" value="Genomic_DNA"/>
</dbReference>
<accession>A0A0F9FNZ6</accession>
<reference evidence="2" key="1">
    <citation type="journal article" date="2015" name="Nature">
        <title>Complex archaea that bridge the gap between prokaryotes and eukaryotes.</title>
        <authorList>
            <person name="Spang A."/>
            <person name="Saw J.H."/>
            <person name="Jorgensen S.L."/>
            <person name="Zaremba-Niedzwiedzka K."/>
            <person name="Martijn J."/>
            <person name="Lind A.E."/>
            <person name="van Eijk R."/>
            <person name="Schleper C."/>
            <person name="Guy L."/>
            <person name="Ettema T.J."/>
        </authorList>
    </citation>
    <scope>NUCLEOTIDE SEQUENCE</scope>
</reference>
<protein>
    <recommendedName>
        <fullName evidence="1">DUF2007 domain-containing protein</fullName>
    </recommendedName>
</protein>
<dbReference type="Pfam" id="PF09413">
    <property type="entry name" value="DUF2007"/>
    <property type="match status" value="1"/>
</dbReference>
<feature type="domain" description="DUF2007" evidence="1">
    <location>
        <begin position="11"/>
        <end position="75"/>
    </location>
</feature>